<dbReference type="PROSITE" id="PS51900">
    <property type="entry name" value="CB"/>
    <property type="match status" value="1"/>
</dbReference>
<gene>
    <name evidence="4" type="ORF">DMO17_16485</name>
</gene>
<evidence type="ECO:0000259" key="3">
    <source>
        <dbReference type="PROSITE" id="PS51900"/>
    </source>
</evidence>
<dbReference type="GO" id="GO:0003677">
    <property type="term" value="F:DNA binding"/>
    <property type="evidence" value="ECO:0007669"/>
    <property type="project" value="UniProtKB-UniRule"/>
</dbReference>
<dbReference type="SUPFAM" id="SSF56349">
    <property type="entry name" value="DNA breaking-rejoining enzymes"/>
    <property type="match status" value="1"/>
</dbReference>
<dbReference type="InterPro" id="IPR044068">
    <property type="entry name" value="CB"/>
</dbReference>
<feature type="domain" description="Core-binding (CB)" evidence="3">
    <location>
        <begin position="195"/>
        <end position="278"/>
    </location>
</feature>
<reference evidence="4 5" key="1">
    <citation type="submission" date="2018-06" db="EMBL/GenBank/DDBJ databases">
        <title>Pseudomonas diversity within urban Lake Michigan freshwaters.</title>
        <authorList>
            <person name="Batrich M."/>
            <person name="Hatzopoulos T."/>
            <person name="Putonti C."/>
        </authorList>
    </citation>
    <scope>NUCLEOTIDE SEQUENCE [LARGE SCALE GENOMIC DNA]</scope>
    <source>
        <strain evidence="4 5">MB-090714</strain>
    </source>
</reference>
<accession>A0A2V4KSA7</accession>
<proteinExistence type="predicted"/>
<dbReference type="Proteomes" id="UP000248146">
    <property type="component" value="Unassembled WGS sequence"/>
</dbReference>
<organism evidence="4 5">
    <name type="scientific">Aquipseudomonas alcaligenes</name>
    <name type="common">Pseudomonas alcaligenes</name>
    <dbReference type="NCBI Taxonomy" id="43263"/>
    <lineage>
        <taxon>Bacteria</taxon>
        <taxon>Pseudomonadati</taxon>
        <taxon>Pseudomonadota</taxon>
        <taxon>Gammaproteobacteria</taxon>
        <taxon>Pseudomonadales</taxon>
        <taxon>Pseudomonadaceae</taxon>
        <taxon>Aquipseudomonas</taxon>
    </lineage>
</organism>
<name>A0A2V4KSA7_AQUAC</name>
<dbReference type="EMBL" id="QJRX01000009">
    <property type="protein sequence ID" value="PYC20954.1"/>
    <property type="molecule type" value="Genomic_DNA"/>
</dbReference>
<dbReference type="AlphaFoldDB" id="A0A2V4KSA7"/>
<dbReference type="GO" id="GO:0015074">
    <property type="term" value="P:DNA integration"/>
    <property type="evidence" value="ECO:0007669"/>
    <property type="project" value="UniProtKB-KW"/>
</dbReference>
<evidence type="ECO:0000256" key="1">
    <source>
        <dbReference type="ARBA" id="ARBA00022908"/>
    </source>
</evidence>
<comment type="caution">
    <text evidence="4">The sequence shown here is derived from an EMBL/GenBank/DDBJ whole genome shotgun (WGS) entry which is preliminary data.</text>
</comment>
<keyword evidence="1" id="KW-0229">DNA integration</keyword>
<sequence>MTAHPTASIGTNWHEFSATIPATQLAKPWLFRRHGRYYLRLRPRNQRLGVYSVALRTSSRSVAVSVTKAITQALDHFRLNNPEATWPELRARLIVIAEDCLAVSHGDDGMDWAASESYRGMYLALRQIGKRGDLSADQYRAVGVGQKIMVAANARAEGNHGELVRLIDQLTNEPVADSCGPASLSPSVSPPKEPLSWSTLSELYMAEHSVNLKGSSRTTAISTHKVLKRAFEAVGVTDLRSHTREDLTALRGWLLEDRKASTVNTLLGQLIAVLGWAEITDKLPKHYAVKLKLTRGTDSERVAFTREQVVTIMAYANALPATS</sequence>
<evidence type="ECO:0000256" key="2">
    <source>
        <dbReference type="PROSITE-ProRule" id="PRU01248"/>
    </source>
</evidence>
<protein>
    <recommendedName>
        <fullName evidence="3">Core-binding (CB) domain-containing protein</fullName>
    </recommendedName>
</protein>
<evidence type="ECO:0000313" key="4">
    <source>
        <dbReference type="EMBL" id="PYC20954.1"/>
    </source>
</evidence>
<dbReference type="InterPro" id="IPR011010">
    <property type="entry name" value="DNA_brk_join_enz"/>
</dbReference>
<evidence type="ECO:0000313" key="5">
    <source>
        <dbReference type="Proteomes" id="UP000248146"/>
    </source>
</evidence>
<keyword evidence="2" id="KW-0238">DNA-binding</keyword>